<dbReference type="OrthoDB" id="1903376at2"/>
<feature type="transmembrane region" description="Helical" evidence="1">
    <location>
        <begin position="230"/>
        <end position="247"/>
    </location>
</feature>
<feature type="transmembrane region" description="Helical" evidence="1">
    <location>
        <begin position="206"/>
        <end position="224"/>
    </location>
</feature>
<protein>
    <recommendedName>
        <fullName evidence="4">DUF1189 domain-containing protein</fullName>
    </recommendedName>
</protein>
<keyword evidence="1" id="KW-0472">Membrane</keyword>
<dbReference type="STRING" id="157838.AN964_08500"/>
<keyword evidence="3" id="KW-1185">Reference proteome</keyword>
<proteinExistence type="predicted"/>
<sequence>MNIFTRFVKSLYSPKEVAKYRFLGIGKTIFYVFIIMFISILPGIYHFSKMAATALEEGKQVFLEDLPSFTISNGDLISKQSSPIIIPKNNVTIVFDPTGDLSTNDVQEKGNSVGLLKHEFVIVANGQVQTFPYTALENMKVTNKDIDSFINSLKGVMWIAIPIIFLFYYLFVSALGFIKISIFAGIGALFAQTLGRKLSYRQGWRLSAHSITLSTIFFMLMDLLNTGVPGGMFIDWFVSLLFLYLTIREIPKPKIDA</sequence>
<dbReference type="PATRIC" id="fig|157838.3.peg.1864"/>
<evidence type="ECO:0000256" key="1">
    <source>
        <dbReference type="SAM" id="Phobius"/>
    </source>
</evidence>
<keyword evidence="1" id="KW-1133">Transmembrane helix</keyword>
<feature type="transmembrane region" description="Helical" evidence="1">
    <location>
        <begin position="20"/>
        <end position="41"/>
    </location>
</feature>
<keyword evidence="1" id="KW-0812">Transmembrane</keyword>
<name>A0A0Q3WXJ5_9BACI</name>
<dbReference type="Pfam" id="PF06691">
    <property type="entry name" value="DUF1189"/>
    <property type="match status" value="1"/>
</dbReference>
<comment type="caution">
    <text evidence="2">The sequence shown here is derived from an EMBL/GenBank/DDBJ whole genome shotgun (WGS) entry which is preliminary data.</text>
</comment>
<evidence type="ECO:0000313" key="3">
    <source>
        <dbReference type="Proteomes" id="UP000051888"/>
    </source>
</evidence>
<organism evidence="2 3">
    <name type="scientific">Heyndrickxia shackletonii</name>
    <dbReference type="NCBI Taxonomy" id="157838"/>
    <lineage>
        <taxon>Bacteria</taxon>
        <taxon>Bacillati</taxon>
        <taxon>Bacillota</taxon>
        <taxon>Bacilli</taxon>
        <taxon>Bacillales</taxon>
        <taxon>Bacillaceae</taxon>
        <taxon>Heyndrickxia</taxon>
    </lineage>
</organism>
<evidence type="ECO:0008006" key="4">
    <source>
        <dbReference type="Google" id="ProtNLM"/>
    </source>
</evidence>
<accession>A0A0Q3WXJ5</accession>
<dbReference type="Proteomes" id="UP000051888">
    <property type="component" value="Unassembled WGS sequence"/>
</dbReference>
<reference evidence="2 3" key="1">
    <citation type="submission" date="2015-09" db="EMBL/GenBank/DDBJ databases">
        <title>Genome sequencing project for genomic taxonomy and phylogenomics of Bacillus-like bacteria.</title>
        <authorList>
            <person name="Liu B."/>
            <person name="Wang J."/>
            <person name="Zhu Y."/>
            <person name="Liu G."/>
            <person name="Chen Q."/>
            <person name="Chen Z."/>
            <person name="Lan J."/>
            <person name="Che J."/>
            <person name="Ge C."/>
            <person name="Shi H."/>
            <person name="Pan Z."/>
            <person name="Liu X."/>
        </authorList>
    </citation>
    <scope>NUCLEOTIDE SEQUENCE [LARGE SCALE GENOMIC DNA]</scope>
    <source>
        <strain evidence="2 3">LMG 18435</strain>
    </source>
</reference>
<evidence type="ECO:0000313" key="2">
    <source>
        <dbReference type="EMBL" id="KQL53531.1"/>
    </source>
</evidence>
<gene>
    <name evidence="2" type="ORF">AN964_08500</name>
</gene>
<dbReference type="EMBL" id="LJJC01000004">
    <property type="protein sequence ID" value="KQL53531.1"/>
    <property type="molecule type" value="Genomic_DNA"/>
</dbReference>
<dbReference type="AlphaFoldDB" id="A0A0Q3WXJ5"/>
<feature type="transmembrane region" description="Helical" evidence="1">
    <location>
        <begin position="149"/>
        <end position="171"/>
    </location>
</feature>
<dbReference type="InterPro" id="IPR009574">
    <property type="entry name" value="DUF1189"/>
</dbReference>
<dbReference type="RefSeq" id="WP_055739262.1">
    <property type="nucleotide sequence ID" value="NZ_JAAIWL010000011.1"/>
</dbReference>